<feature type="chain" id="PRO_5034075209" evidence="2">
    <location>
        <begin position="24"/>
        <end position="441"/>
    </location>
</feature>
<evidence type="ECO:0000313" key="4">
    <source>
        <dbReference type="EMBL" id="KAF5683758.1"/>
    </source>
</evidence>
<dbReference type="GO" id="GO:0004190">
    <property type="term" value="F:aspartic-type endopeptidase activity"/>
    <property type="evidence" value="ECO:0007669"/>
    <property type="project" value="InterPro"/>
</dbReference>
<dbReference type="SUPFAM" id="SSF50630">
    <property type="entry name" value="Acid proteases"/>
    <property type="match status" value="1"/>
</dbReference>
<dbReference type="Pfam" id="PF00026">
    <property type="entry name" value="Asp"/>
    <property type="match status" value="1"/>
</dbReference>
<evidence type="ECO:0000313" key="5">
    <source>
        <dbReference type="Proteomes" id="UP000572754"/>
    </source>
</evidence>
<name>A0A8H5UA77_FUSCI</name>
<dbReference type="PRINTS" id="PR00792">
    <property type="entry name" value="PEPSIN"/>
</dbReference>
<evidence type="ECO:0000259" key="3">
    <source>
        <dbReference type="PROSITE" id="PS51767"/>
    </source>
</evidence>
<dbReference type="EMBL" id="JAAQPE010000138">
    <property type="protein sequence ID" value="KAF5683758.1"/>
    <property type="molecule type" value="Genomic_DNA"/>
</dbReference>
<feature type="domain" description="Peptidase A1" evidence="3">
    <location>
        <begin position="50"/>
        <end position="436"/>
    </location>
</feature>
<evidence type="ECO:0000256" key="1">
    <source>
        <dbReference type="ARBA" id="ARBA00007447"/>
    </source>
</evidence>
<dbReference type="Proteomes" id="UP000572754">
    <property type="component" value="Unassembled WGS sequence"/>
</dbReference>
<dbReference type="InterPro" id="IPR021109">
    <property type="entry name" value="Peptidase_aspartic_dom_sf"/>
</dbReference>
<dbReference type="PANTHER" id="PTHR47966">
    <property type="entry name" value="BETA-SITE APP-CLEAVING ENZYME, ISOFORM A-RELATED"/>
    <property type="match status" value="1"/>
</dbReference>
<reference evidence="5" key="1">
    <citation type="journal article" date="2020" name="BMC Genomics">
        <title>Correction to: Identification and distribution of gene clusters required for synthesis of sphingolipid metabolism inhibitors in diverse species of the filamentous fungus Fusarium.</title>
        <authorList>
            <person name="Kim H.S."/>
            <person name="Lohmar J.M."/>
            <person name="Busman M."/>
            <person name="Brown D.W."/>
            <person name="Naumann T.A."/>
            <person name="Divon H.H."/>
            <person name="Lysoe E."/>
            <person name="Uhlig S."/>
            <person name="Proctor R.H."/>
        </authorList>
    </citation>
    <scope>NUCLEOTIDE SEQUENCE [LARGE SCALE GENOMIC DNA]</scope>
    <source>
        <strain evidence="5">NRRL 25331</strain>
    </source>
</reference>
<dbReference type="InterPro" id="IPR033121">
    <property type="entry name" value="PEPTIDASE_A1"/>
</dbReference>
<dbReference type="PANTHER" id="PTHR47966:SF51">
    <property type="entry name" value="BETA-SITE APP-CLEAVING ENZYME, ISOFORM A-RELATED"/>
    <property type="match status" value="1"/>
</dbReference>
<organism evidence="4 5">
    <name type="scientific">Fusarium circinatum</name>
    <name type="common">Pitch canker fungus</name>
    <name type="synonym">Gibberella circinata</name>
    <dbReference type="NCBI Taxonomy" id="48490"/>
    <lineage>
        <taxon>Eukaryota</taxon>
        <taxon>Fungi</taxon>
        <taxon>Dikarya</taxon>
        <taxon>Ascomycota</taxon>
        <taxon>Pezizomycotina</taxon>
        <taxon>Sordariomycetes</taxon>
        <taxon>Hypocreomycetidae</taxon>
        <taxon>Hypocreales</taxon>
        <taxon>Nectriaceae</taxon>
        <taxon>Fusarium</taxon>
        <taxon>Fusarium fujikuroi species complex</taxon>
    </lineage>
</organism>
<dbReference type="InterPro" id="IPR001461">
    <property type="entry name" value="Aspartic_peptidase_A1"/>
</dbReference>
<feature type="signal peptide" evidence="2">
    <location>
        <begin position="1"/>
        <end position="23"/>
    </location>
</feature>
<proteinExistence type="inferred from homology"/>
<accession>A0A8H5UA77</accession>
<dbReference type="AlphaFoldDB" id="A0A8H5UA77"/>
<dbReference type="GO" id="GO:0000324">
    <property type="term" value="C:fungal-type vacuole"/>
    <property type="evidence" value="ECO:0007669"/>
    <property type="project" value="TreeGrafter"/>
</dbReference>
<dbReference type="PROSITE" id="PS51767">
    <property type="entry name" value="PEPTIDASE_A1"/>
    <property type="match status" value="1"/>
</dbReference>
<protein>
    <submittedName>
        <fullName evidence="4">Fusarin C cluster-peptidase</fullName>
    </submittedName>
</protein>
<comment type="similarity">
    <text evidence="1">Belongs to the peptidase A1 family.</text>
</comment>
<dbReference type="Gene3D" id="2.40.70.10">
    <property type="entry name" value="Acid Proteases"/>
    <property type="match status" value="2"/>
</dbReference>
<reference evidence="4 5" key="2">
    <citation type="submission" date="2020-05" db="EMBL/GenBank/DDBJ databases">
        <title>Identification and distribution of gene clusters putatively required for synthesis of sphingolipid metabolism inhibitors in phylogenetically diverse species of the filamentous fungus Fusarium.</title>
        <authorList>
            <person name="Kim H.-S."/>
            <person name="Busman M."/>
            <person name="Brown D.W."/>
            <person name="Divon H."/>
            <person name="Uhlig S."/>
            <person name="Proctor R.H."/>
        </authorList>
    </citation>
    <scope>NUCLEOTIDE SEQUENCE [LARGE SCALE GENOMIC DNA]</scope>
    <source>
        <strain evidence="4 5">NRRL 25331</strain>
    </source>
</reference>
<dbReference type="InterPro" id="IPR034164">
    <property type="entry name" value="Pepsin-like_dom"/>
</dbReference>
<dbReference type="GO" id="GO:0006508">
    <property type="term" value="P:proteolysis"/>
    <property type="evidence" value="ECO:0007669"/>
    <property type="project" value="InterPro"/>
</dbReference>
<keyword evidence="5" id="KW-1185">Reference proteome</keyword>
<comment type="caution">
    <text evidence="4">The sequence shown here is derived from an EMBL/GenBank/DDBJ whole genome shotgun (WGS) entry which is preliminary data.</text>
</comment>
<gene>
    <name evidence="4" type="ORF">FCIRC_4266</name>
</gene>
<sequence>MLVLATLSFLVLQLLGALSPSHAAAVAPGYRSPTQSNSVSVPANWGVYGYLFNITVGNPPQNIPMLCDMTWKALFVRSSRCMDIFNPELCDSKGQTFFEQRNSRTFKNTSFAQVTLPVTPYAPNFTVDYGRDVMCIGGICNKNTLMQVSDFPYPGSMTPVVPFGGIYGLAPKAEVLADGGSDPATFQAWEDGKLAPLIGWHTCDVLGTKATCHGGDSKLVFGGTDETMYAESEMQSYSIQNPEWLSDAFFPVVPARSNYWATRLTGMWIKTKTLSKNYAVPFQAIRGERKTSPLAVVNEGSEGLGAPLSENGYKRLVEDIPSAKLASNATIEHIRSQGSTGYNTKQQDWYTVDCGGLEHYPDLVYQLDGGKKYTIPPQDYVTMLANMPGSVCYLNINTWKFGRMENGDAKVILLGKAFLKRHYLVLNFEERSFSLAPLREN</sequence>
<keyword evidence="2" id="KW-0732">Signal</keyword>
<dbReference type="CDD" id="cd05471">
    <property type="entry name" value="pepsin_like"/>
    <property type="match status" value="1"/>
</dbReference>
<evidence type="ECO:0000256" key="2">
    <source>
        <dbReference type="SAM" id="SignalP"/>
    </source>
</evidence>